<protein>
    <recommendedName>
        <fullName evidence="3">Sulfotransferase</fullName>
    </recommendedName>
</protein>
<name>A0A7R8XCS0_9CRUS</name>
<keyword evidence="2" id="KW-1185">Reference proteome</keyword>
<dbReference type="InterPro" id="IPR027417">
    <property type="entry name" value="P-loop_NTPase"/>
</dbReference>
<gene>
    <name evidence="1" type="ORF">DSTB1V02_LOCUS5315</name>
</gene>
<dbReference type="EMBL" id="CAJPEV010000854">
    <property type="protein sequence ID" value="CAG0889103.1"/>
    <property type="molecule type" value="Genomic_DNA"/>
</dbReference>
<proteinExistence type="predicted"/>
<dbReference type="EMBL" id="LR900371">
    <property type="protein sequence ID" value="CAD7245442.1"/>
    <property type="molecule type" value="Genomic_DNA"/>
</dbReference>
<organism evidence="1">
    <name type="scientific">Darwinula stevensoni</name>
    <dbReference type="NCBI Taxonomy" id="69355"/>
    <lineage>
        <taxon>Eukaryota</taxon>
        <taxon>Metazoa</taxon>
        <taxon>Ecdysozoa</taxon>
        <taxon>Arthropoda</taxon>
        <taxon>Crustacea</taxon>
        <taxon>Oligostraca</taxon>
        <taxon>Ostracoda</taxon>
        <taxon>Podocopa</taxon>
        <taxon>Podocopida</taxon>
        <taxon>Darwinulocopina</taxon>
        <taxon>Darwinuloidea</taxon>
        <taxon>Darwinulidae</taxon>
        <taxon>Darwinula</taxon>
    </lineage>
</organism>
<dbReference type="Proteomes" id="UP000677054">
    <property type="component" value="Unassembled WGS sequence"/>
</dbReference>
<accession>A0A7R8XCS0</accession>
<dbReference type="Gene3D" id="3.40.50.300">
    <property type="entry name" value="P-loop containing nucleotide triphosphate hydrolases"/>
    <property type="match status" value="1"/>
</dbReference>
<evidence type="ECO:0008006" key="3">
    <source>
        <dbReference type="Google" id="ProtNLM"/>
    </source>
</evidence>
<dbReference type="AlphaFoldDB" id="A0A7R8XCS0"/>
<sequence length="562" mass="64380">MRTSRLGKRVRFDLCKYKNADQAWGLMRKVEVFTKKYQVMLVVPSRIAEPDTIVMSPKAAACSGLAQKISKHITWKTHIYNLVYKGLKMDLHVDSLSIYAKLKSSSGWCEHGFVSGIWISISKFISRNNFRSKVWSEEEAKARSPYQLWKTCNIRSVMSRLFQLLIVTEKRETADAIFEILYKQCQMETWKVMPTDIATAFKNIGVNVPADITLCPWLSMMRSDDFGMMSTATLIERIIMFLKLLQLNIPTWEEELASEYLQILLCASVLTIFRHFKVRSVMQMTLSKLLCTFSESHLDLEEAIVVIHAANATKEDYIYLLSLIPKSGSGHLLSQILAFFALQRILAPLEEACIQPDVLPEDIYNLLEDSNVMALYLEDRIAVTSLVDHAIGTKRFFTAADNGFLKKIISSFENLYTKLWSQVMAARQIERSKMYVGLLNSLLLATSRWNNLCRTSEDESFMDIDGSIEKQREATTPVHVALVNAKKSLLAELRLNNISLPDDVPAVIVMSYWRSGTSFLGSIIDQYPELWCLNHHDLMMKNFQTTRGKWRLDSCYLSKDLE</sequence>
<evidence type="ECO:0000313" key="1">
    <source>
        <dbReference type="EMBL" id="CAD7245442.1"/>
    </source>
</evidence>
<evidence type="ECO:0000313" key="2">
    <source>
        <dbReference type="Proteomes" id="UP000677054"/>
    </source>
</evidence>
<reference evidence="1" key="1">
    <citation type="submission" date="2020-11" db="EMBL/GenBank/DDBJ databases">
        <authorList>
            <person name="Tran Van P."/>
        </authorList>
    </citation>
    <scope>NUCLEOTIDE SEQUENCE</scope>
</reference>